<feature type="region of interest" description="Disordered" evidence="5">
    <location>
        <begin position="1"/>
        <end position="27"/>
    </location>
</feature>
<keyword evidence="3 6" id="KW-1133">Transmembrane helix</keyword>
<reference evidence="7 8" key="1">
    <citation type="journal article" date="2020" name="Cell">
        <title>Large-Scale Comparative Analyses of Tick Genomes Elucidate Their Genetic Diversity and Vector Capacities.</title>
        <authorList>
            <consortium name="Tick Genome and Microbiome Consortium (TIGMIC)"/>
            <person name="Jia N."/>
            <person name="Wang J."/>
            <person name="Shi W."/>
            <person name="Du L."/>
            <person name="Sun Y."/>
            <person name="Zhan W."/>
            <person name="Jiang J.F."/>
            <person name="Wang Q."/>
            <person name="Zhang B."/>
            <person name="Ji P."/>
            <person name="Bell-Sakyi L."/>
            <person name="Cui X.M."/>
            <person name="Yuan T.T."/>
            <person name="Jiang B.G."/>
            <person name="Yang W.F."/>
            <person name="Lam T.T."/>
            <person name="Chang Q.C."/>
            <person name="Ding S.J."/>
            <person name="Wang X.J."/>
            <person name="Zhu J.G."/>
            <person name="Ruan X.D."/>
            <person name="Zhao L."/>
            <person name="Wei J.T."/>
            <person name="Ye R.Z."/>
            <person name="Que T.C."/>
            <person name="Du C.H."/>
            <person name="Zhou Y.H."/>
            <person name="Cheng J.X."/>
            <person name="Dai P.F."/>
            <person name="Guo W.B."/>
            <person name="Han X.H."/>
            <person name="Huang E.J."/>
            <person name="Li L.F."/>
            <person name="Wei W."/>
            <person name="Gao Y.C."/>
            <person name="Liu J.Z."/>
            <person name="Shao H.Z."/>
            <person name="Wang X."/>
            <person name="Wang C.C."/>
            <person name="Yang T.C."/>
            <person name="Huo Q.B."/>
            <person name="Li W."/>
            <person name="Chen H.Y."/>
            <person name="Chen S.E."/>
            <person name="Zhou L.G."/>
            <person name="Ni X.B."/>
            <person name="Tian J.H."/>
            <person name="Sheng Y."/>
            <person name="Liu T."/>
            <person name="Pan Y.S."/>
            <person name="Xia L.Y."/>
            <person name="Li J."/>
            <person name="Zhao F."/>
            <person name="Cao W.C."/>
        </authorList>
    </citation>
    <scope>NUCLEOTIDE SEQUENCE [LARGE SCALE GENOMIC DNA]</scope>
    <source>
        <strain evidence="7">HaeL-2018</strain>
    </source>
</reference>
<dbReference type="GO" id="GO:0022857">
    <property type="term" value="F:transmembrane transporter activity"/>
    <property type="evidence" value="ECO:0007669"/>
    <property type="project" value="InterPro"/>
</dbReference>
<feature type="transmembrane region" description="Helical" evidence="6">
    <location>
        <begin position="37"/>
        <end position="60"/>
    </location>
</feature>
<keyword evidence="2 6" id="KW-0812">Transmembrane</keyword>
<feature type="compositionally biased region" description="Low complexity" evidence="5">
    <location>
        <begin position="16"/>
        <end position="25"/>
    </location>
</feature>
<evidence type="ECO:0000313" key="8">
    <source>
        <dbReference type="Proteomes" id="UP000821853"/>
    </source>
</evidence>
<feature type="transmembrane region" description="Helical" evidence="6">
    <location>
        <begin position="146"/>
        <end position="170"/>
    </location>
</feature>
<protein>
    <submittedName>
        <fullName evidence="7">Uncharacterized protein</fullName>
    </submittedName>
</protein>
<dbReference type="AlphaFoldDB" id="A0A9J6FZ41"/>
<feature type="transmembrane region" description="Helical" evidence="6">
    <location>
        <begin position="236"/>
        <end position="258"/>
    </location>
</feature>
<feature type="region of interest" description="Disordered" evidence="5">
    <location>
        <begin position="531"/>
        <end position="605"/>
    </location>
</feature>
<feature type="compositionally biased region" description="Basic and acidic residues" evidence="5">
    <location>
        <begin position="552"/>
        <end position="561"/>
    </location>
</feature>
<dbReference type="VEuPathDB" id="VectorBase:HLOH_058897"/>
<evidence type="ECO:0000256" key="3">
    <source>
        <dbReference type="ARBA" id="ARBA00022989"/>
    </source>
</evidence>
<dbReference type="OMA" id="MAIPLNE"/>
<gene>
    <name evidence="7" type="ORF">HPB48_013745</name>
</gene>
<organism evidence="7 8">
    <name type="scientific">Haemaphysalis longicornis</name>
    <name type="common">Bush tick</name>
    <dbReference type="NCBI Taxonomy" id="44386"/>
    <lineage>
        <taxon>Eukaryota</taxon>
        <taxon>Metazoa</taxon>
        <taxon>Ecdysozoa</taxon>
        <taxon>Arthropoda</taxon>
        <taxon>Chelicerata</taxon>
        <taxon>Arachnida</taxon>
        <taxon>Acari</taxon>
        <taxon>Parasitiformes</taxon>
        <taxon>Ixodida</taxon>
        <taxon>Ixodoidea</taxon>
        <taxon>Ixodidae</taxon>
        <taxon>Haemaphysalinae</taxon>
        <taxon>Haemaphysalis</taxon>
    </lineage>
</organism>
<sequence>MATPPEGPSAPPVPASPAGANVAAAPKRRDCSKPPFGVGRFQLGIVVSTALAAGILTLHLQSLKVAYVGDHWCERPARFANLSVAEWKRMAIPLDKNGEHSHCTVRDPPDDGPTAKIVPCKSWEFEPGEYGISIVNQWLLVCDRSWLLVLAQIVWSTACILLVPVLCTVADHIGRRTVAFITVPVILITGVANSLPSDFQFFVGTRTAVLIATTTLLAPLMALAYEVSPVEMLPEYSVVVSLASFVIGPPTMFVASLIKGGWAVIQLVVMVPTCLLVVVYYTVLESPDWLLATGNVEDAERVALSAARLNGVSPDTCRALLAQVVDNFAGPGRSGLCSAGFRARTALLAYSWVVISYSYDAYVDRDEVPVNGTCAVLSFALSALGCIAAVPCLDRFGFKRVTVCSGLVFSASSAAMAASYEDEETLLRCFLLVLMRMAGSVSFMCLVTLTAQSYPIIAHGRALGFALACNRLGDAINQISPFFLGTPAVRNKLAFTAVQLALFTAAVQCLPPETHWYKQYCIPCDPSPPNVPSAEKRKNAMQSSLTVLPKGPDNRTNRRGSENLSKGPDSRIKRKGSDTRSSSRLAPEQFSVRLTTQSSRSFSLN</sequence>
<evidence type="ECO:0000256" key="5">
    <source>
        <dbReference type="SAM" id="MobiDB-lite"/>
    </source>
</evidence>
<feature type="transmembrane region" description="Helical" evidence="6">
    <location>
        <begin position="177"/>
        <end position="195"/>
    </location>
</feature>
<feature type="transmembrane region" description="Helical" evidence="6">
    <location>
        <begin position="201"/>
        <end position="224"/>
    </location>
</feature>
<accession>A0A9J6FZ41</accession>
<evidence type="ECO:0000256" key="4">
    <source>
        <dbReference type="ARBA" id="ARBA00023136"/>
    </source>
</evidence>
<dbReference type="Pfam" id="PF07690">
    <property type="entry name" value="MFS_1"/>
    <property type="match status" value="1"/>
</dbReference>
<comment type="subcellular location">
    <subcellularLocation>
        <location evidence="1">Membrane</location>
        <topology evidence="1">Multi-pass membrane protein</topology>
    </subcellularLocation>
</comment>
<evidence type="ECO:0000256" key="6">
    <source>
        <dbReference type="SAM" id="Phobius"/>
    </source>
</evidence>
<dbReference type="Proteomes" id="UP000821853">
    <property type="component" value="Chromosome 2"/>
</dbReference>
<dbReference type="OrthoDB" id="6499194at2759"/>
<feature type="transmembrane region" description="Helical" evidence="6">
    <location>
        <begin position="264"/>
        <end position="283"/>
    </location>
</feature>
<feature type="compositionally biased region" description="Pro residues" evidence="5">
    <location>
        <begin position="1"/>
        <end position="15"/>
    </location>
</feature>
<dbReference type="EMBL" id="JABSTR010000004">
    <property type="protein sequence ID" value="KAH9368107.1"/>
    <property type="molecule type" value="Genomic_DNA"/>
</dbReference>
<keyword evidence="4 6" id="KW-0472">Membrane</keyword>
<dbReference type="PANTHER" id="PTHR24064">
    <property type="entry name" value="SOLUTE CARRIER FAMILY 22 MEMBER"/>
    <property type="match status" value="1"/>
</dbReference>
<dbReference type="InterPro" id="IPR011701">
    <property type="entry name" value="MFS"/>
</dbReference>
<dbReference type="GO" id="GO:0016020">
    <property type="term" value="C:membrane"/>
    <property type="evidence" value="ECO:0007669"/>
    <property type="project" value="UniProtKB-SubCell"/>
</dbReference>
<dbReference type="Gene3D" id="1.20.1250.20">
    <property type="entry name" value="MFS general substrate transporter like domains"/>
    <property type="match status" value="2"/>
</dbReference>
<evidence type="ECO:0000313" key="7">
    <source>
        <dbReference type="EMBL" id="KAH9368107.1"/>
    </source>
</evidence>
<feature type="compositionally biased region" description="Polar residues" evidence="5">
    <location>
        <begin position="592"/>
        <end position="605"/>
    </location>
</feature>
<keyword evidence="8" id="KW-1185">Reference proteome</keyword>
<feature type="compositionally biased region" description="Basic and acidic residues" evidence="5">
    <location>
        <begin position="568"/>
        <end position="578"/>
    </location>
</feature>
<proteinExistence type="predicted"/>
<evidence type="ECO:0000256" key="1">
    <source>
        <dbReference type="ARBA" id="ARBA00004141"/>
    </source>
</evidence>
<evidence type="ECO:0000256" key="2">
    <source>
        <dbReference type="ARBA" id="ARBA00022692"/>
    </source>
</evidence>
<name>A0A9J6FZ41_HAELO</name>
<dbReference type="InterPro" id="IPR036259">
    <property type="entry name" value="MFS_trans_sf"/>
</dbReference>
<feature type="transmembrane region" description="Helical" evidence="6">
    <location>
        <begin position="370"/>
        <end position="393"/>
    </location>
</feature>
<comment type="caution">
    <text evidence="7">The sequence shown here is derived from an EMBL/GenBank/DDBJ whole genome shotgun (WGS) entry which is preliminary data.</text>
</comment>
<dbReference type="SUPFAM" id="SSF103473">
    <property type="entry name" value="MFS general substrate transporter"/>
    <property type="match status" value="1"/>
</dbReference>